<keyword evidence="3" id="KW-1185">Reference proteome</keyword>
<dbReference type="AlphaFoldDB" id="A0A1I2S3U6"/>
<gene>
    <name evidence="2" type="ORF">SAMN05660649_01647</name>
</gene>
<evidence type="ECO:0000259" key="1">
    <source>
        <dbReference type="Pfam" id="PF12654"/>
    </source>
</evidence>
<name>A0A1I2S3U6_9FIRM</name>
<accession>A0A1I2S3U6</accession>
<reference evidence="3" key="1">
    <citation type="submission" date="2016-10" db="EMBL/GenBank/DDBJ databases">
        <authorList>
            <person name="Varghese N."/>
            <person name="Submissions S."/>
        </authorList>
    </citation>
    <scope>NUCLEOTIDE SEQUENCE [LARGE SCALE GENOMIC DNA]</scope>
    <source>
        <strain evidence="3">DSM 17038</strain>
    </source>
</reference>
<dbReference type="OrthoDB" id="159408at2"/>
<dbReference type="Pfam" id="PF12654">
    <property type="entry name" value="DUF3786"/>
    <property type="match status" value="1"/>
</dbReference>
<dbReference type="RefSeq" id="WP_092470539.1">
    <property type="nucleotide sequence ID" value="NZ_FOOX01000005.1"/>
</dbReference>
<dbReference type="Proteomes" id="UP000199337">
    <property type="component" value="Unassembled WGS sequence"/>
</dbReference>
<organism evidence="2 3">
    <name type="scientific">Desulfotruncus arcticus DSM 17038</name>
    <dbReference type="NCBI Taxonomy" id="1121424"/>
    <lineage>
        <taxon>Bacteria</taxon>
        <taxon>Bacillati</taxon>
        <taxon>Bacillota</taxon>
        <taxon>Clostridia</taxon>
        <taxon>Eubacteriales</taxon>
        <taxon>Desulfallaceae</taxon>
        <taxon>Desulfotruncus</taxon>
    </lineage>
</organism>
<feature type="domain" description="DUF3786" evidence="1">
    <location>
        <begin position="20"/>
        <end position="192"/>
    </location>
</feature>
<evidence type="ECO:0000313" key="3">
    <source>
        <dbReference type="Proteomes" id="UP000199337"/>
    </source>
</evidence>
<evidence type="ECO:0000313" key="2">
    <source>
        <dbReference type="EMBL" id="SFG44736.1"/>
    </source>
</evidence>
<dbReference type="InterPro" id="IPR024264">
    <property type="entry name" value="DUF3786"/>
</dbReference>
<dbReference type="STRING" id="341036.SAMN05660649_01647"/>
<sequence length="197" mass="21649">MCNELTAHSAAVNDFINSNLEEIILTSGAFFSKDHNHLIIDYYNRKHYVSVQSGEVTTASGDQVALNDATLILQYIIQCSGLPPRGRWISFLELPDGIHHYVPFLNDACNPISREFGNQPEKLLARSKLLGGIPASLGDCSVIIPAFPKLPLVVVMWEGDDEFPPKATILFDAIAPQQLSTAALWVLGCELTKKLIS</sequence>
<dbReference type="EMBL" id="FOOX01000005">
    <property type="protein sequence ID" value="SFG44736.1"/>
    <property type="molecule type" value="Genomic_DNA"/>
</dbReference>
<protein>
    <recommendedName>
        <fullName evidence="1">DUF3786 domain-containing protein</fullName>
    </recommendedName>
</protein>
<proteinExistence type="predicted"/>